<organism evidence="1 2">
    <name type="scientific">Caulobacter segnis</name>
    <dbReference type="NCBI Taxonomy" id="88688"/>
    <lineage>
        <taxon>Bacteria</taxon>
        <taxon>Pseudomonadati</taxon>
        <taxon>Pseudomonadota</taxon>
        <taxon>Alphaproteobacteria</taxon>
        <taxon>Caulobacterales</taxon>
        <taxon>Caulobacteraceae</taxon>
        <taxon>Caulobacter</taxon>
    </lineage>
</organism>
<gene>
    <name evidence="1" type="ORF">MZV50_18965</name>
</gene>
<protein>
    <submittedName>
        <fullName evidence="1">Uncharacterized protein</fullName>
    </submittedName>
</protein>
<dbReference type="Proteomes" id="UP001057520">
    <property type="component" value="Chromosome"/>
</dbReference>
<proteinExistence type="predicted"/>
<keyword evidence="2" id="KW-1185">Reference proteome</keyword>
<dbReference type="EMBL" id="CP096040">
    <property type="protein sequence ID" value="USQ94644.1"/>
    <property type="molecule type" value="Genomic_DNA"/>
</dbReference>
<reference evidence="1 2" key="1">
    <citation type="submission" date="2022-04" db="EMBL/GenBank/DDBJ databases">
        <title>Genome sequence of soybean root-associated Caulobacter segnis RL271.</title>
        <authorList>
            <person name="Longley R."/>
            <person name="Bonito G."/>
            <person name="Trigodet F."/>
            <person name="Crosson S."/>
            <person name="Fiebig A."/>
        </authorList>
    </citation>
    <scope>NUCLEOTIDE SEQUENCE [LARGE SCALE GENOMIC DNA]</scope>
    <source>
        <strain evidence="1 2">RL271</strain>
    </source>
</reference>
<evidence type="ECO:0000313" key="1">
    <source>
        <dbReference type="EMBL" id="USQ94644.1"/>
    </source>
</evidence>
<sequence length="121" mass="12860">MDLTSRAHEGSTVRVRVLQVAEADFEVAGEAYWGGWRHEVVDCKAHTLAHVGFSSLRATGREGPVMGDRRPAVVPAAGGTDEAVLKVVCDGWKPFAKVPVAASVEDAVRLGRPLIETGAEP</sequence>
<accession>A0ABY4ZQH5</accession>
<name>A0ABY4ZQH5_9CAUL</name>
<evidence type="ECO:0000313" key="2">
    <source>
        <dbReference type="Proteomes" id="UP001057520"/>
    </source>
</evidence>